<proteinExistence type="predicted"/>
<feature type="non-terminal residue" evidence="2">
    <location>
        <position position="1"/>
    </location>
</feature>
<accession>A0A8J4X673</accession>
<reference evidence="2" key="1">
    <citation type="submission" date="2020-07" db="EMBL/GenBank/DDBJ databases">
        <title>Clarias magur genome sequencing, assembly and annotation.</title>
        <authorList>
            <person name="Kushwaha B."/>
            <person name="Kumar R."/>
            <person name="Das P."/>
            <person name="Joshi C.G."/>
            <person name="Kumar D."/>
            <person name="Nagpure N.S."/>
            <person name="Pandey M."/>
            <person name="Agarwal S."/>
            <person name="Srivastava S."/>
            <person name="Singh M."/>
            <person name="Sahoo L."/>
            <person name="Jayasankar P."/>
            <person name="Meher P.K."/>
            <person name="Koringa P.G."/>
            <person name="Iquebal M.A."/>
            <person name="Das S.P."/>
            <person name="Bit A."/>
            <person name="Patnaik S."/>
            <person name="Patel N."/>
            <person name="Shah T.M."/>
            <person name="Hinsu A."/>
            <person name="Jena J.K."/>
        </authorList>
    </citation>
    <scope>NUCLEOTIDE SEQUENCE</scope>
    <source>
        <strain evidence="2">CIFAMagur01</strain>
        <tissue evidence="2">Testis</tissue>
    </source>
</reference>
<sequence length="65" mass="7279">EQCSRHEAGFHRERDAGTRQRTLHTSLQRPRGNFSVIHHSQGNVKNAQGHKTNTADLELSSITSS</sequence>
<evidence type="ECO:0000313" key="3">
    <source>
        <dbReference type="Proteomes" id="UP000727407"/>
    </source>
</evidence>
<comment type="caution">
    <text evidence="2">The sequence shown here is derived from an EMBL/GenBank/DDBJ whole genome shotgun (WGS) entry which is preliminary data.</text>
</comment>
<dbReference type="Proteomes" id="UP000727407">
    <property type="component" value="Unassembled WGS sequence"/>
</dbReference>
<evidence type="ECO:0000256" key="1">
    <source>
        <dbReference type="SAM" id="MobiDB-lite"/>
    </source>
</evidence>
<dbReference type="EMBL" id="QNUK01000071">
    <property type="protein sequence ID" value="KAF5903556.1"/>
    <property type="molecule type" value="Genomic_DNA"/>
</dbReference>
<name>A0A8J4X673_CLAMG</name>
<keyword evidence="3" id="KW-1185">Reference proteome</keyword>
<gene>
    <name evidence="2" type="ORF">DAT39_006648</name>
</gene>
<protein>
    <submittedName>
        <fullName evidence="2">Uncharacterized protein</fullName>
    </submittedName>
</protein>
<feature type="region of interest" description="Disordered" evidence="1">
    <location>
        <begin position="1"/>
        <end position="65"/>
    </location>
</feature>
<dbReference type="AlphaFoldDB" id="A0A8J4X673"/>
<feature type="compositionally biased region" description="Polar residues" evidence="1">
    <location>
        <begin position="38"/>
        <end position="65"/>
    </location>
</feature>
<organism evidence="2 3">
    <name type="scientific">Clarias magur</name>
    <name type="common">Asian catfish</name>
    <name type="synonym">Macropteronotus magur</name>
    <dbReference type="NCBI Taxonomy" id="1594786"/>
    <lineage>
        <taxon>Eukaryota</taxon>
        <taxon>Metazoa</taxon>
        <taxon>Chordata</taxon>
        <taxon>Craniata</taxon>
        <taxon>Vertebrata</taxon>
        <taxon>Euteleostomi</taxon>
        <taxon>Actinopterygii</taxon>
        <taxon>Neopterygii</taxon>
        <taxon>Teleostei</taxon>
        <taxon>Ostariophysi</taxon>
        <taxon>Siluriformes</taxon>
        <taxon>Clariidae</taxon>
        <taxon>Clarias</taxon>
    </lineage>
</organism>
<feature type="non-terminal residue" evidence="2">
    <location>
        <position position="65"/>
    </location>
</feature>
<evidence type="ECO:0000313" key="2">
    <source>
        <dbReference type="EMBL" id="KAF5903556.1"/>
    </source>
</evidence>
<feature type="compositionally biased region" description="Polar residues" evidence="1">
    <location>
        <begin position="19"/>
        <end position="28"/>
    </location>
</feature>
<feature type="compositionally biased region" description="Basic and acidic residues" evidence="1">
    <location>
        <begin position="1"/>
        <end position="18"/>
    </location>
</feature>